<feature type="region of interest" description="Disordered" evidence="1">
    <location>
        <begin position="133"/>
        <end position="162"/>
    </location>
</feature>
<evidence type="ECO:0000256" key="1">
    <source>
        <dbReference type="SAM" id="MobiDB-lite"/>
    </source>
</evidence>
<evidence type="ECO:0000313" key="3">
    <source>
        <dbReference type="Proteomes" id="UP000285310"/>
    </source>
</evidence>
<name>A0A423PJ74_9GAMM</name>
<organism evidence="2 3">
    <name type="scientific">Salinisphaera japonica YTM-1</name>
    <dbReference type="NCBI Taxonomy" id="1209778"/>
    <lineage>
        <taxon>Bacteria</taxon>
        <taxon>Pseudomonadati</taxon>
        <taxon>Pseudomonadota</taxon>
        <taxon>Gammaproteobacteria</taxon>
        <taxon>Salinisphaerales</taxon>
        <taxon>Salinisphaeraceae</taxon>
        <taxon>Salinisphaera</taxon>
    </lineage>
</organism>
<dbReference type="PANTHER" id="PTHR11319">
    <property type="entry name" value="G PROTEIN-COUPLED RECEPTOR-RELATED"/>
    <property type="match status" value="1"/>
</dbReference>
<dbReference type="RefSeq" id="WP_184999868.1">
    <property type="nucleotide sequence ID" value="NZ_AYKG01000045.1"/>
</dbReference>
<dbReference type="InterPro" id="IPR059226">
    <property type="entry name" value="Choice_anch_Q_dom"/>
</dbReference>
<dbReference type="InterPro" id="IPR011050">
    <property type="entry name" value="Pectin_lyase_fold/virulence"/>
</dbReference>
<sequence length="945" mass="93784">MDDNGCTLRSAIMSANNNSGAGNCDNGGGDADTIIFADSVTGETITLSQGALPTIAAGSTLTIGNDADTNVTIDAASMSRILANQGVLTLNGLNLINGQTMNGSADAADRSGGAILNADGGFLTVNGGSMRNNTSDRAGGAIEDASVSDDNDDDDSDDESTDNVHVTLNDVVFSGNNAGANPGNGGVVHVTGFADVVVEGGTFDANQAIEGGALWNNQGTTSVANATFSNNQGNGADADQGGGAIYVNAGNVVVTDSRFINNTAGDDDDDMSSASGGAIVANVDTELSVSNSRFSGNESKRAGGAIEVLGGTSTTLDNVTASDNDAGGNPGNGGFLHVTGDGDVDVVGGVFADNDATEGGAFWNNQGEMSIRGASIVDNDADGADATQGGGAIYAETAPEGSDTSGTLTIADSRISGNSASGAAGSGGGILLSPGAVAAITASRIEANTANRAGGGIENAGGDLTLERVTLGGATSNMGNDAGNNPGNGGGLHIGGDGTTTIDNTSVGYNTAVEGGGLWNSAPGTLDVMTTTVANNTADRGAGVYQDGETNAGISLSYVTVANNNGTGLGSGGADVNVANTLISGNDDSGEDNVMVSADDGNLIGDAGFNGMYRLFGGPTATLPLAAGSAAIDMTDDCGDTDQRGAERPVSMNDDSDSDCDVGAFELAGNPVLDVTTVSLPNVDASDGSAGIATVAALRLANNGSDSVNVGGLSGYIQRDDSQPSGVDFDNADLVVYADSNDNGRYDDSDMQVGSGAVGDDGTTFDVDFQSGSGVAISSGDDETYFLVVDLPGIGEVARNAVKSLTSQPMLAGGALLALFGLISVGGLRRRSQFALVAIALALTLTACSDDENVNLDGDNIGNNNGGGNDNGNDNGDMRDGLEANELRFVVDQLEPTANSPETNLVIGDGLPVFGPIVTIGSLDDPMADGDSDVDDSDSMEDPMN</sequence>
<keyword evidence="3" id="KW-1185">Reference proteome</keyword>
<evidence type="ECO:0008006" key="4">
    <source>
        <dbReference type="Google" id="ProtNLM"/>
    </source>
</evidence>
<feature type="compositionally biased region" description="Acidic residues" evidence="1">
    <location>
        <begin position="146"/>
        <end position="161"/>
    </location>
</feature>
<dbReference type="InterPro" id="IPR006626">
    <property type="entry name" value="PbH1"/>
</dbReference>
<accession>A0A423PJ74</accession>
<proteinExistence type="predicted"/>
<feature type="region of interest" description="Disordered" evidence="1">
    <location>
        <begin position="859"/>
        <end position="880"/>
    </location>
</feature>
<dbReference type="AlphaFoldDB" id="A0A423PJ74"/>
<dbReference type="InParanoid" id="A0A423PJ74"/>
<reference evidence="2 3" key="1">
    <citation type="submission" date="2013-10" db="EMBL/GenBank/DDBJ databases">
        <title>Salinisphaera japonica YTM-1 Genome Sequencing.</title>
        <authorList>
            <person name="Lai Q."/>
            <person name="Li C."/>
            <person name="Shao Z."/>
        </authorList>
    </citation>
    <scope>NUCLEOTIDE SEQUENCE [LARGE SCALE GENOMIC DNA]</scope>
    <source>
        <strain evidence="2 3">YTM-1</strain>
    </source>
</reference>
<protein>
    <recommendedName>
        <fullName evidence="4">Polymorphic outer membrane protein</fullName>
    </recommendedName>
</protein>
<dbReference type="SMART" id="SM00710">
    <property type="entry name" value="PbH1"/>
    <property type="match status" value="11"/>
</dbReference>
<feature type="region of interest" description="Disordered" evidence="1">
    <location>
        <begin position="922"/>
        <end position="945"/>
    </location>
</feature>
<gene>
    <name evidence="2" type="ORF">SAJA_12440</name>
</gene>
<feature type="region of interest" description="Disordered" evidence="1">
    <location>
        <begin position="638"/>
        <end position="657"/>
    </location>
</feature>
<dbReference type="SUPFAM" id="SSF51126">
    <property type="entry name" value="Pectin lyase-like"/>
    <property type="match status" value="2"/>
</dbReference>
<evidence type="ECO:0000313" key="2">
    <source>
        <dbReference type="EMBL" id="ROO25646.1"/>
    </source>
</evidence>
<comment type="caution">
    <text evidence="2">The sequence shown here is derived from an EMBL/GenBank/DDBJ whole genome shotgun (WGS) entry which is preliminary data.</text>
</comment>
<feature type="compositionally biased region" description="Acidic residues" evidence="1">
    <location>
        <begin position="926"/>
        <end position="945"/>
    </location>
</feature>
<dbReference type="EMBL" id="AYKG01000045">
    <property type="protein sequence ID" value="ROO25646.1"/>
    <property type="molecule type" value="Genomic_DNA"/>
</dbReference>
<dbReference type="PANTHER" id="PTHR11319:SF35">
    <property type="entry name" value="OUTER MEMBRANE PROTEIN PMPC-RELATED"/>
    <property type="match status" value="1"/>
</dbReference>
<dbReference type="NCBIfam" id="NF041518">
    <property type="entry name" value="choice_anch_Q"/>
    <property type="match status" value="1"/>
</dbReference>
<dbReference type="Proteomes" id="UP000285310">
    <property type="component" value="Unassembled WGS sequence"/>
</dbReference>